<dbReference type="GO" id="GO:0008120">
    <property type="term" value="F:ceramide glucosyltransferase activity"/>
    <property type="evidence" value="ECO:0007669"/>
    <property type="project" value="TreeGrafter"/>
</dbReference>
<evidence type="ECO:0000256" key="7">
    <source>
        <dbReference type="ARBA" id="ARBA00022989"/>
    </source>
</evidence>
<comment type="pathway">
    <text evidence="3">Sphingolipid metabolism.</text>
</comment>
<evidence type="ECO:0000313" key="10">
    <source>
        <dbReference type="EMBL" id="SVE32461.1"/>
    </source>
</evidence>
<dbReference type="AlphaFoldDB" id="A0A383CK12"/>
<feature type="transmembrane region" description="Helical" evidence="9">
    <location>
        <begin position="211"/>
        <end position="235"/>
    </location>
</feature>
<dbReference type="SUPFAM" id="SSF53448">
    <property type="entry name" value="Nucleotide-diphospho-sugar transferases"/>
    <property type="match status" value="1"/>
</dbReference>
<evidence type="ECO:0000256" key="1">
    <source>
        <dbReference type="ARBA" id="ARBA00004141"/>
    </source>
</evidence>
<evidence type="ECO:0008006" key="11">
    <source>
        <dbReference type="Google" id="ProtNLM"/>
    </source>
</evidence>
<keyword evidence="5" id="KW-0808">Transferase</keyword>
<reference evidence="10" key="1">
    <citation type="submission" date="2018-05" db="EMBL/GenBank/DDBJ databases">
        <authorList>
            <person name="Lanie J.A."/>
            <person name="Ng W.-L."/>
            <person name="Kazmierczak K.M."/>
            <person name="Andrzejewski T.M."/>
            <person name="Davidsen T.M."/>
            <person name="Wayne K.J."/>
            <person name="Tettelin H."/>
            <person name="Glass J.I."/>
            <person name="Rusch D."/>
            <person name="Podicherti R."/>
            <person name="Tsui H.-C.T."/>
            <person name="Winkler M.E."/>
        </authorList>
    </citation>
    <scope>NUCLEOTIDE SEQUENCE</scope>
</reference>
<protein>
    <recommendedName>
        <fullName evidence="11">Glycosyltransferase 2-like domain-containing protein</fullName>
    </recommendedName>
</protein>
<keyword evidence="8 9" id="KW-0472">Membrane</keyword>
<evidence type="ECO:0000256" key="2">
    <source>
        <dbReference type="ARBA" id="ARBA00004760"/>
    </source>
</evidence>
<evidence type="ECO:0000256" key="8">
    <source>
        <dbReference type="ARBA" id="ARBA00023136"/>
    </source>
</evidence>
<proteinExistence type="predicted"/>
<evidence type="ECO:0000256" key="6">
    <source>
        <dbReference type="ARBA" id="ARBA00022692"/>
    </source>
</evidence>
<organism evidence="10">
    <name type="scientific">marine metagenome</name>
    <dbReference type="NCBI Taxonomy" id="408172"/>
    <lineage>
        <taxon>unclassified sequences</taxon>
        <taxon>metagenomes</taxon>
        <taxon>ecological metagenomes</taxon>
    </lineage>
</organism>
<feature type="non-terminal residue" evidence="10">
    <location>
        <position position="240"/>
    </location>
</feature>
<feature type="non-terminal residue" evidence="10">
    <location>
        <position position="1"/>
    </location>
</feature>
<dbReference type="Gene3D" id="3.90.550.10">
    <property type="entry name" value="Spore Coat Polysaccharide Biosynthesis Protein SpsA, Chain A"/>
    <property type="match status" value="1"/>
</dbReference>
<sequence length="240" mass="27184">YPRYQVIFGLQDKNDPAIPLVKQVIKEFSDNDTSFIINTELHGTNHKVSNLINMSPNIKYEYILIADSDVRVSKKYLSQVVEPFSNEKVGVITCLYNGKPKGKITSRLNAMFINTWFLPSVLISHMLQPMRYCLGATMIVKRSILNRIGGFESLSNHLADDYILGKLISSLGYKIHLSNYIVENIVEETSFKNLTLHELRWARTLRRVEPIGYALTFLTDSLVLGIILGVTLYVITGGLI</sequence>
<evidence type="ECO:0000256" key="9">
    <source>
        <dbReference type="SAM" id="Phobius"/>
    </source>
</evidence>
<dbReference type="GO" id="GO:0016020">
    <property type="term" value="C:membrane"/>
    <property type="evidence" value="ECO:0007669"/>
    <property type="project" value="UniProtKB-SubCell"/>
</dbReference>
<evidence type="ECO:0000256" key="3">
    <source>
        <dbReference type="ARBA" id="ARBA00004991"/>
    </source>
</evidence>
<keyword evidence="4" id="KW-0328">Glycosyltransferase</keyword>
<name>A0A383CK12_9ZZZZ</name>
<dbReference type="InterPro" id="IPR025993">
    <property type="entry name" value="Ceramide_glucosylTrfase"/>
</dbReference>
<keyword evidence="6 9" id="KW-0812">Transmembrane</keyword>
<gene>
    <name evidence="10" type="ORF">METZ01_LOCUS485315</name>
</gene>
<dbReference type="PANTHER" id="PTHR12726">
    <property type="entry name" value="CERAMIDE GLUCOSYLTRANSFERASE"/>
    <property type="match status" value="1"/>
</dbReference>
<dbReference type="InterPro" id="IPR029044">
    <property type="entry name" value="Nucleotide-diphossugar_trans"/>
</dbReference>
<keyword evidence="7 9" id="KW-1133">Transmembrane helix</keyword>
<dbReference type="GO" id="GO:0006679">
    <property type="term" value="P:glucosylceramide biosynthetic process"/>
    <property type="evidence" value="ECO:0007669"/>
    <property type="project" value="TreeGrafter"/>
</dbReference>
<evidence type="ECO:0000256" key="4">
    <source>
        <dbReference type="ARBA" id="ARBA00022676"/>
    </source>
</evidence>
<dbReference type="Pfam" id="PF13506">
    <property type="entry name" value="Glyco_transf_21"/>
    <property type="match status" value="1"/>
</dbReference>
<accession>A0A383CK12</accession>
<comment type="subcellular location">
    <subcellularLocation>
        <location evidence="1">Membrane</location>
        <topology evidence="1">Multi-pass membrane protein</topology>
    </subcellularLocation>
</comment>
<dbReference type="EMBL" id="UINC01209444">
    <property type="protein sequence ID" value="SVE32461.1"/>
    <property type="molecule type" value="Genomic_DNA"/>
</dbReference>
<evidence type="ECO:0000256" key="5">
    <source>
        <dbReference type="ARBA" id="ARBA00022679"/>
    </source>
</evidence>
<comment type="pathway">
    <text evidence="2">Lipid metabolism; sphingolipid metabolism.</text>
</comment>
<dbReference type="PANTHER" id="PTHR12726:SF0">
    <property type="entry name" value="CERAMIDE GLUCOSYLTRANSFERASE"/>
    <property type="match status" value="1"/>
</dbReference>